<keyword evidence="3" id="KW-0963">Cytoplasm</keyword>
<dbReference type="GO" id="GO:0005929">
    <property type="term" value="C:cilium"/>
    <property type="evidence" value="ECO:0007669"/>
    <property type="project" value="UniProtKB-SubCell"/>
</dbReference>
<evidence type="ECO:0000259" key="6">
    <source>
        <dbReference type="Pfam" id="PF22544"/>
    </source>
</evidence>
<evidence type="ECO:0000256" key="1">
    <source>
        <dbReference type="ARBA" id="ARBA00004138"/>
    </source>
</evidence>
<dbReference type="GO" id="GO:0005737">
    <property type="term" value="C:cytoplasm"/>
    <property type="evidence" value="ECO:0007669"/>
    <property type="project" value="UniProtKB-SubCell"/>
</dbReference>
<dbReference type="InterPro" id="IPR013783">
    <property type="entry name" value="Ig-like_fold"/>
</dbReference>
<evidence type="ECO:0000256" key="4">
    <source>
        <dbReference type="ARBA" id="ARBA00023069"/>
    </source>
</evidence>
<dbReference type="OrthoDB" id="6286344at2759"/>
<name>A0A177B1Q7_9BILA</name>
<comment type="caution">
    <text evidence="7">The sequence shown here is derived from an EMBL/GenBank/DDBJ whole genome shotgun (WGS) entry which is preliminary data.</text>
</comment>
<proteinExistence type="predicted"/>
<dbReference type="PANTHER" id="PTHR45912:SF3">
    <property type="entry name" value="CILIA- AND FLAGELLA-ASSOCIATED PROTEIN 47"/>
    <property type="match status" value="1"/>
</dbReference>
<evidence type="ECO:0000256" key="2">
    <source>
        <dbReference type="ARBA" id="ARBA00004496"/>
    </source>
</evidence>
<comment type="subcellular location">
    <subcellularLocation>
        <location evidence="1">Cell projection</location>
        <location evidence="1">Cilium</location>
    </subcellularLocation>
    <subcellularLocation>
        <location evidence="2">Cytoplasm</location>
    </subcellularLocation>
</comment>
<dbReference type="EMBL" id="LWCA01000630">
    <property type="protein sequence ID" value="OAF67563.1"/>
    <property type="molecule type" value="Genomic_DNA"/>
</dbReference>
<evidence type="ECO:0000313" key="8">
    <source>
        <dbReference type="Proteomes" id="UP000078046"/>
    </source>
</evidence>
<keyword evidence="4" id="KW-0969">Cilium</keyword>
<feature type="domain" description="HYDIN/VesB/CFA65-like Ig-like" evidence="6">
    <location>
        <begin position="107"/>
        <end position="202"/>
    </location>
</feature>
<dbReference type="InterPro" id="IPR053879">
    <property type="entry name" value="HYDIN_VesB_CFA65-like_Ig"/>
</dbReference>
<evidence type="ECO:0000256" key="3">
    <source>
        <dbReference type="ARBA" id="ARBA00022490"/>
    </source>
</evidence>
<evidence type="ECO:0000313" key="7">
    <source>
        <dbReference type="EMBL" id="OAF67563.1"/>
    </source>
</evidence>
<dbReference type="Proteomes" id="UP000078046">
    <property type="component" value="Unassembled WGS sequence"/>
</dbReference>
<keyword evidence="8" id="KW-1185">Reference proteome</keyword>
<feature type="non-terminal residue" evidence="7">
    <location>
        <position position="1395"/>
    </location>
</feature>
<dbReference type="PANTHER" id="PTHR45912">
    <property type="entry name" value="CILIA- AND FLAGELLA-ASSOCIATED PROTEIN 47"/>
    <property type="match status" value="1"/>
</dbReference>
<protein>
    <recommendedName>
        <fullName evidence="6">HYDIN/VesB/CFA65-like Ig-like domain-containing protein</fullName>
    </recommendedName>
</protein>
<accession>A0A177B1Q7</accession>
<evidence type="ECO:0000256" key="5">
    <source>
        <dbReference type="ARBA" id="ARBA00023273"/>
    </source>
</evidence>
<keyword evidence="5" id="KW-0966">Cell projection</keyword>
<sequence length="1395" mass="158668">MTFDIKNVEIIPNEIIFNHVEPQGKYCVKVSVKNKMDKSISLRFYAPENKCFKLKTKSEKVVVATGLEIKGLIELTVDAYKDTIDRLVLVANDNVIKIPIKMYVKKPVIEFDGVVDFGTILANQKIFTQEIVFKNIGSSKGNFTLNCEPGHFINFKPLTSTIDPGKCESVSVELLAFTEQNIEHVVKISLDDNIEKEMTIKAKIVSPKLHFLHSTSTDENQEKLMEQIKNPIKIIRLGGILYGTDSLYQGILYNESPEYTNFVVSIENYSDDSQSICSMFSVFPNEGTLDPNGKINIFIKFSPRLNTKKCGFKHISKKIKNEEISVILKFKILGGFKINQQKSFEIGILALSVYPKMTILSHKVIEFPKLRINESAKSRIVLKNISKLVNLTIESAKIAHFTVTPGICSFQPNEIKNLEIKYNPKQLGNLNTLQRINIIGYMCDKNDMFQMNKISIHTVVINLIAECIIQPIDIPFKINLGITPRITNEIGLSCDIPFKNINKNQSKNIFHNCTNSSLHNIGNILNSQVQNDIVSFPNDRPQSLKPCSQKNGEYRTIFKKIPRYTYVDVDYMHNEISQNAKMNNEKKYKDYLKKFKNEKYIQTMRRDYFKFNNSTDIEIRPAVGLQSPNLSLENLEIEKNSNEEVICRSDSLKNFILSKIKTDGLYAVPMNKRQHYDCSLVLSPIQLNKIIIEPTVIDFGEICSGSVVEKMLKIINGLKTWISFNLKIKCKELCKTSPINVIIPPLAHVSIPLVFESLNLGKFIRSVNYAINNFYSNHITIMAQLEKPRIHIEKNLIFLKNSLSNVSLNSYAKSMITLKNELNSPANFNWNPVISESGTAISIRPACGVIAPNSILKCEARFHCYYNAPLESLFNLCVKYGDSQSLKCVASIGKCNVSFMKRRLNLGAIPLFLTTKRIIYLKNTGPCVAYYRVVETEPIKGMRIYKDEGCICVNSTCGLILEYTPTSIKKFDCLLKVNVRGCRPLSLRIGGMVEYPTVSILEPNFPFGGVYVGGEKSVPFTIINNSSTDGRILFNLKEYSDFSIQFEDISYKDGKYIDKNAGIYAIDIGPTEKLKAKLTFKPTRIASYNFIASVFINNAVAPTPSNTPEAHTPCAASRNTIDRNINPTPVIFNTITPKRKITATSLCKLIEFSENKVYFLKKMMYEESKDVQNVTQKMLISNTDECEHVISVSNLIPYNSKTLQFFEMYINQQNATNILGDTFLLKPHEEIFIFMKFNPDKIGSYNGKVHFSLKSNQNCILQALELEGDYKCPYIEFDPIAYISSPIPTHIKQTSKFKIIGSEYDGNLKLEFSVPKMLSHLSVDVKITPQERDVYECELTHYSEKTCNIRENIVFIDNYSQRFNFTIVVIIDNSLMTVFPFIITNQHNYRIICHN</sequence>
<dbReference type="GO" id="GO:0060271">
    <property type="term" value="P:cilium assembly"/>
    <property type="evidence" value="ECO:0007669"/>
    <property type="project" value="TreeGrafter"/>
</dbReference>
<reference evidence="7 8" key="1">
    <citation type="submission" date="2016-04" db="EMBL/GenBank/DDBJ databases">
        <title>The genome of Intoshia linei affirms orthonectids as highly simplified spiralians.</title>
        <authorList>
            <person name="Mikhailov K.V."/>
            <person name="Slusarev G.S."/>
            <person name="Nikitin M.A."/>
            <person name="Logacheva M.D."/>
            <person name="Penin A."/>
            <person name="Aleoshin V."/>
            <person name="Panchin Y.V."/>
        </authorList>
    </citation>
    <scope>NUCLEOTIDE SEQUENCE [LARGE SCALE GENOMIC DNA]</scope>
    <source>
        <strain evidence="7">Intl2013</strain>
        <tissue evidence="7">Whole animal</tissue>
    </source>
</reference>
<organism evidence="7 8">
    <name type="scientific">Intoshia linei</name>
    <dbReference type="NCBI Taxonomy" id="1819745"/>
    <lineage>
        <taxon>Eukaryota</taxon>
        <taxon>Metazoa</taxon>
        <taxon>Spiralia</taxon>
        <taxon>Lophotrochozoa</taxon>
        <taxon>Mesozoa</taxon>
        <taxon>Orthonectida</taxon>
        <taxon>Rhopaluridae</taxon>
        <taxon>Intoshia</taxon>
    </lineage>
</organism>
<dbReference type="Pfam" id="PF22544">
    <property type="entry name" value="HYDIN_VesB_CFA65-like_Ig"/>
    <property type="match status" value="1"/>
</dbReference>
<dbReference type="Gene3D" id="2.60.40.10">
    <property type="entry name" value="Immunoglobulins"/>
    <property type="match status" value="4"/>
</dbReference>
<gene>
    <name evidence="7" type="ORF">A3Q56_04697</name>
</gene>